<feature type="disulfide bond" evidence="11">
    <location>
        <begin position="2097"/>
        <end position="2118"/>
    </location>
</feature>
<feature type="domain" description="EGF-like" evidence="13">
    <location>
        <begin position="864"/>
        <end position="906"/>
    </location>
</feature>
<feature type="domain" description="EGF-like" evidence="13">
    <location>
        <begin position="128"/>
        <end position="165"/>
    </location>
</feature>
<dbReference type="Proteomes" id="UP000694892">
    <property type="component" value="Unassembled WGS sequence"/>
</dbReference>
<dbReference type="InterPro" id="IPR016186">
    <property type="entry name" value="C-type_lectin-like/link_sf"/>
</dbReference>
<feature type="domain" description="EGF-like" evidence="13">
    <location>
        <begin position="1398"/>
        <end position="1440"/>
    </location>
</feature>
<feature type="domain" description="Link" evidence="15">
    <location>
        <begin position="2051"/>
        <end position="2144"/>
    </location>
</feature>
<feature type="disulfide bond" evidence="10">
    <location>
        <begin position="1884"/>
        <end position="1893"/>
    </location>
</feature>
<dbReference type="Gene3D" id="3.10.100.10">
    <property type="entry name" value="Mannose-Binding Protein A, subunit A"/>
    <property type="match status" value="1"/>
</dbReference>
<feature type="disulfide bond" evidence="10">
    <location>
        <begin position="110"/>
        <end position="119"/>
    </location>
</feature>
<feature type="disulfide bond" evidence="10">
    <location>
        <begin position="136"/>
        <end position="153"/>
    </location>
</feature>
<feature type="domain" description="FAS1" evidence="14">
    <location>
        <begin position="1482"/>
        <end position="1610"/>
    </location>
</feature>
<dbReference type="SMART" id="SM00180">
    <property type="entry name" value="EGF_Lam"/>
    <property type="match status" value="3"/>
</dbReference>
<evidence type="ECO:0000313" key="16">
    <source>
        <dbReference type="EMBL" id="OCT56554.1"/>
    </source>
</evidence>
<comment type="subcellular location">
    <subcellularLocation>
        <location evidence="1">Membrane</location>
        <topology evidence="1">Single-pass type I membrane protein</topology>
    </subcellularLocation>
</comment>
<feature type="domain" description="FAS1" evidence="14">
    <location>
        <begin position="469"/>
        <end position="604"/>
    </location>
</feature>
<dbReference type="InterPro" id="IPR056806">
    <property type="entry name" value="EGF_STAB1-2"/>
</dbReference>
<keyword evidence="9" id="KW-0424">Laminin EGF-like domain</keyword>
<dbReference type="Gene3D" id="2.10.25.10">
    <property type="entry name" value="Laminin"/>
    <property type="match status" value="9"/>
</dbReference>
<dbReference type="PROSITE" id="PS00022">
    <property type="entry name" value="EGF_1"/>
    <property type="match status" value="7"/>
</dbReference>
<feature type="domain" description="FAS1" evidence="14">
    <location>
        <begin position="2164"/>
        <end position="2302"/>
    </location>
</feature>
<keyword evidence="3 12" id="KW-0812">Transmembrane</keyword>
<dbReference type="GO" id="GO:0005540">
    <property type="term" value="F:hyaluronic acid binding"/>
    <property type="evidence" value="ECO:0007669"/>
    <property type="project" value="InterPro"/>
</dbReference>
<evidence type="ECO:0000256" key="2">
    <source>
        <dbReference type="ARBA" id="ARBA00022536"/>
    </source>
</evidence>
<feature type="domain" description="EGF-like" evidence="13">
    <location>
        <begin position="1275"/>
        <end position="1312"/>
    </location>
</feature>
<feature type="domain" description="EGF-like" evidence="13">
    <location>
        <begin position="1975"/>
        <end position="2017"/>
    </location>
</feature>
<feature type="domain" description="EGF-like" evidence="13">
    <location>
        <begin position="206"/>
        <end position="245"/>
    </location>
</feature>
<feature type="domain" description="FAS1" evidence="14">
    <location>
        <begin position="334"/>
        <end position="457"/>
    </location>
</feature>
<dbReference type="Pfam" id="PF02469">
    <property type="entry name" value="Fasciclin"/>
    <property type="match status" value="5"/>
</dbReference>
<evidence type="ECO:0000256" key="12">
    <source>
        <dbReference type="SAM" id="Phobius"/>
    </source>
</evidence>
<comment type="caution">
    <text evidence="10">Lacks conserved residue(s) required for the propagation of feature annotation.</text>
</comment>
<dbReference type="FunFam" id="3.10.100.10:FF:000001">
    <property type="entry name" value="Hyaluronan proteoglycan link protein 1"/>
    <property type="match status" value="1"/>
</dbReference>
<dbReference type="PROSITE" id="PS50963">
    <property type="entry name" value="LINK_2"/>
    <property type="match status" value="1"/>
</dbReference>
<feature type="disulfide bond" evidence="10">
    <location>
        <begin position="1324"/>
        <end position="1341"/>
    </location>
</feature>
<dbReference type="PROSITE" id="PS50026">
    <property type="entry name" value="EGF_3"/>
    <property type="match status" value="15"/>
</dbReference>
<dbReference type="Pfam" id="PF12947">
    <property type="entry name" value="EGF_3"/>
    <property type="match status" value="8"/>
</dbReference>
<dbReference type="Pfam" id="PF24887">
    <property type="entry name" value="EGF_STAB1-2"/>
    <property type="match status" value="3"/>
</dbReference>
<evidence type="ECO:0000256" key="11">
    <source>
        <dbReference type="PROSITE-ProRule" id="PRU00323"/>
    </source>
</evidence>
<feature type="disulfide bond" evidence="10">
    <location>
        <begin position="1903"/>
        <end position="1913"/>
    </location>
</feature>
<feature type="domain" description="FAS1" evidence="14">
    <location>
        <begin position="1625"/>
        <end position="1797"/>
    </location>
</feature>
<feature type="domain" description="EGF-like" evidence="13">
    <location>
        <begin position="1236"/>
        <end position="1268"/>
    </location>
</feature>
<dbReference type="SMART" id="SM00554">
    <property type="entry name" value="FAS1"/>
    <property type="match status" value="7"/>
</dbReference>
<feature type="domain" description="EGF-like" evidence="13">
    <location>
        <begin position="83"/>
        <end position="120"/>
    </location>
</feature>
<feature type="domain" description="EGF-like" evidence="13">
    <location>
        <begin position="1356"/>
        <end position="1397"/>
    </location>
</feature>
<dbReference type="SMART" id="SM00445">
    <property type="entry name" value="LINK"/>
    <property type="match status" value="1"/>
</dbReference>
<keyword evidence="7" id="KW-0675">Receptor</keyword>
<dbReference type="Gene3D" id="2.30.180.10">
    <property type="entry name" value="FAS1 domain"/>
    <property type="match status" value="7"/>
</dbReference>
<dbReference type="PROSITE" id="PS50213">
    <property type="entry name" value="FAS1"/>
    <property type="match status" value="6"/>
</dbReference>
<keyword evidence="5 12" id="KW-0472">Membrane</keyword>
<keyword evidence="8" id="KW-0325">Glycoprotein</keyword>
<dbReference type="Gene3D" id="2.90.20.10">
    <property type="entry name" value="Plasmodium vivax P25 domain"/>
    <property type="match status" value="1"/>
</dbReference>
<evidence type="ECO:0000256" key="6">
    <source>
        <dbReference type="ARBA" id="ARBA00023157"/>
    </source>
</evidence>
<dbReference type="SUPFAM" id="SSF57196">
    <property type="entry name" value="EGF/Laminin"/>
    <property type="match status" value="3"/>
</dbReference>
<feature type="domain" description="EGF-like" evidence="13">
    <location>
        <begin position="1857"/>
        <end position="1894"/>
    </location>
</feature>
<dbReference type="InterPro" id="IPR000742">
    <property type="entry name" value="EGF"/>
</dbReference>
<sequence length="2472" mass="268860">MTRFCNDRTVIKVTSDCTSCAASVKMGCPNISSKITSGMGNRGCSYTVDLGGLTLSLQGCSHTCQAVILKPACCKGFWGTTCTECPGGKKACGGHGLCQDGISGNGTCICKEGFRGHACQDCADENLYGPNCDSVCDCQHGVCKSGISGDGSCICETGYTGPKCDQESSSCKSLACGPNSRCLMTSGRLACACMPGYSRTKGLCQPQNPCKPSPCSIFATCTNGGPRKFTCTCKEGYFGDGKICSPVNPCSLNYGGCPENSTKCVYRTPGKSYCSCKPGMIQKKASTECYAPSACGLQSCDSSAQCQPTPAGKSLCVCEDWEIGDGRRCYGTILNQIVMLNKNIPQVRKLTGALRILEEGCALTLRKFGPFTVFVPYTKLRNVNETWARQLCKLHIVPGQHLASDLKQRKLWTLSGEFLVFNQKEFSLGSRPDIKYRIQTTDLPASNGIIHIINNLIENGRTEASETRQKTIGDILANNEEFSRFETLLENCDLPPILNQHGSFTVFVPSNEAIDALRDGRLIYLLTKAKHKLLELVKYHISSVAAISADRLITMPTILTTANEIIKLNVTEDGRITLGVSSVPIGRTDIVASNGIIHTLDGILIPDTILPILPHQCMETFQKTITGLCSNCDSIAPCPDNSTDLGSVDKGCKLGEGTNSSFGSIGCARNCTVTASELGCCSGFYGPECRQCPGGFSSACYGRGTCNDGIHGNGKCICFPKFKGIACHICTDPNKHGNECDEDCRCLHGICDNRSGSRGVCQGGRCNEGFTGEFCDQRAEPCGTSDLALFCHLNATCETEGNITRCTCENGYEGDGFSCRLVDACRRPDRGGCADNAICTSAKDGTVSCECNTGWTGDGTVCLPIDNCVLANRGGCHLDAQCNFIQPGQNDCTCKRGYVGDGYSCDPVDLCLENNGGCHGMEMHERPELSLFNQWIMNSQTVIPKGDNITAVVPSNEAIEALPEKQKAFWVVPYMLPFLVRGHFIQGRFNSSQLCEHTGQEIASLQPRTKWEIMCINGSILIDNTSVISHDIPATNGFIFIINKESGLIQEIESSREKFTIFVPGNWAVEKFCNDSGIEHLRDNSKIMKYHVLLGEKMFPADFKSGIHKESMLGPSFRLTFYQQNNQTSIHNVPLEGTFYETWNGMLVGISRVLPILQNHCDVTRSHVTKSKCTSCLTGLLCPTGTNMEKTEQMCKYKRGTRNVSGCKFNCVSSYVVSECCKGYYGHQCLMCPGAPNDLCSGNGDCHDGLAGSGDCICQEGFHGTACEMCEPGRYGTDCKSECECVHGRCNNGFYGDGKCLCDKGWSGYTCERNITNDMCNGTCSLDANCVVGATNSTPVCSCIAGFTGNGTHCTEINVCAMNNGGCSEYAKCTRVIPGVVQCTCHEGYNGDGRVCIENDACLQNNGGCHAKAECTKTGPNKVACNCLEGYEGDGILRCTEINLCKENNGGCSPLAFCFRMGPGKRRCYCPGMYFGDGFTCRGNIDKELSMNPDTAVFYKYLKAQNIPIGSDMSNITVFAPVNQAFANNTVLEEYKSNGRLTDLLLEHVVDCRAMSLADLKETQYLTTLGGGRLRILIDQDNVYLNGRVNLMNNSIVAMNGIIHFIDEILVPEVQNVSHRPVKPKELNITEAAKIYGYSMFLQLLKDSKLMPLVSDKSNQPYTMLWPTDRAFNSLPEERKNWLYHEEHRDKLQAYLKIHMIRVEKISASKLPRQQRAVQTMHGSIIKFECSREMIASHNCDSCGFESNCPYGTTDTGKVERCSRRYLNSYSLWTHSRYSSSYNPYLSGCVRKCISVLWRPRCCKNHHGRDCQACPGGLKGPCSRHGECSDGLAGTGQCKCHPGFNGTACELCESGRYGVNCTGCACSRNGQCNDGVSGDGSCFCDEGWTGPNCEIKLKVKAVCSPQCDAQATCRSNNSCECNPHYEGDGRNCTVIDQCAQENGGCSSHAQCVQVGIVASCRCLSGYEGDGFFCSPIDLCANGNNGECSLQATCINMGPNIRTCQCHDGYVGNGIQCLEKAIPPVDRCLEQNGNCHSLAACTDLHYQEKKVGVFHLRSPKGTYRLTYPEAEKACAAQGATLATFNQLSAAQQLGMHMCAVGWLHNWTAGYPIVYPNPYCGNNHVGIVDYKQRTNRSETWDAFCFRVQDVQCSCPDRYVGDGSYCNGNLLEVLESTPHCFIFYSMLLEYANATQEGTEFLGFLSNATSYKTFFVPVDAGFNTNTTLSWRDLEHHVSQMDIMLGYENLTDGSFIPSKIGSNLSISENSSGRCEQYQCSKLVNNQVIIQWDIPSFNGIIHLIKGPLKAPLLPEESIGGISNPMAVGLVAALVVSLMVVAFSAGGFYYRQQSKGFQFSYFKADTEEGSGGEKKNVALVSIPNPMYGDGSLFEPLEVGNCSLIHKSFISLYCDWTERESESCISNCPVAPSNQGGLKLPIDTKIQSYESRICTIFGPCVESPDIFGPTEMGRLVDGTG</sequence>
<dbReference type="EMBL" id="KV467265">
    <property type="protein sequence ID" value="OCT56554.1"/>
    <property type="molecule type" value="Genomic_DNA"/>
</dbReference>
<feature type="disulfide bond" evidence="10">
    <location>
        <begin position="155"/>
        <end position="164"/>
    </location>
</feature>
<keyword evidence="2 10" id="KW-0245">EGF-like domain</keyword>
<dbReference type="InterPro" id="IPR024731">
    <property type="entry name" value="NELL2-like_EGF"/>
</dbReference>
<evidence type="ECO:0000256" key="10">
    <source>
        <dbReference type="PROSITE-ProRule" id="PRU00076"/>
    </source>
</evidence>
<feature type="domain" description="EGF-like" evidence="13">
    <location>
        <begin position="821"/>
        <end position="863"/>
    </location>
</feature>
<evidence type="ECO:0000256" key="7">
    <source>
        <dbReference type="ARBA" id="ARBA00023170"/>
    </source>
</evidence>
<dbReference type="InterPro" id="IPR016187">
    <property type="entry name" value="CTDL_fold"/>
</dbReference>
<dbReference type="PROSITE" id="PS01186">
    <property type="entry name" value="EGF_2"/>
    <property type="match status" value="12"/>
</dbReference>
<protein>
    <recommendedName>
        <fullName evidence="17">Stabilin-1</fullName>
    </recommendedName>
</protein>
<feature type="disulfide bond" evidence="10">
    <location>
        <begin position="1840"/>
        <end position="1849"/>
    </location>
</feature>
<gene>
    <name evidence="16" type="ORF">XELAEV_18004695mg</name>
</gene>
<dbReference type="SUPFAM" id="SSF82153">
    <property type="entry name" value="FAS1 domain"/>
    <property type="match status" value="7"/>
</dbReference>
<feature type="domain" description="EGF-like" evidence="13">
    <location>
        <begin position="1810"/>
        <end position="1850"/>
    </location>
</feature>
<reference evidence="16" key="1">
    <citation type="submission" date="2016-05" db="EMBL/GenBank/DDBJ databases">
        <title>WGS assembly of Xenopus laevis.</title>
        <authorList>
            <person name="Session A."/>
            <person name="Uno Y."/>
            <person name="Kwon T."/>
            <person name="Chapman J."/>
            <person name="Toyoda A."/>
            <person name="Takahashi S."/>
            <person name="Fukui A."/>
            <person name="Hikosaka A."/>
            <person name="Putnam N."/>
            <person name="Stites J."/>
            <person name="Van Heeringen S."/>
            <person name="Quigley I."/>
            <person name="Heinz S."/>
            <person name="Hellsten U."/>
            <person name="Lyons J."/>
            <person name="Suzuki A."/>
            <person name="Kondo M."/>
            <person name="Ogino H."/>
            <person name="Ochi H."/>
            <person name="Bogdanovic O."/>
            <person name="Lister R."/>
            <person name="Georgiou G."/>
            <person name="Paranjpe S."/>
            <person name="Van Kruijsbergen I."/>
            <person name="Mozaffari S."/>
            <person name="Shu S."/>
            <person name="Schmutz J."/>
            <person name="Jenkins J."/>
            <person name="Grimwood J."/>
            <person name="Carlson J."/>
            <person name="Mitros T."/>
            <person name="Simakov O."/>
            <person name="Heald R."/>
            <person name="Miller K."/>
            <person name="Haudenschild C."/>
            <person name="Kuroki Y."/>
            <person name="Tanaka T."/>
            <person name="Michiue T."/>
            <person name="Watanabe M."/>
            <person name="Kinoshita T."/>
            <person name="Ohta Y."/>
            <person name="Mawaribuchi S."/>
            <person name="Suzuki Y."/>
            <person name="Haramoto Y."/>
            <person name="Yamamoto T."/>
            <person name="Takagi C."/>
            <person name="Kitzman J."/>
            <person name="Shendure J."/>
            <person name="Nakayama T."/>
            <person name="Izutsu Y."/>
            <person name="Robert J."/>
            <person name="Dichmann D."/>
            <person name="Flajnik M."/>
            <person name="Houston D."/>
            <person name="Marcotte E."/>
            <person name="Wallingford J."/>
            <person name="Ito Y."/>
            <person name="Asashima M."/>
            <person name="Ueno N."/>
            <person name="Matsuda Y."/>
            <person name="Jan Veenstra G."/>
            <person name="Fujiyama A."/>
            <person name="Harland R."/>
            <person name="Taira M."/>
            <person name="Rokhsar D.S."/>
        </authorList>
    </citation>
    <scope>NUCLEOTIDE SEQUENCE</scope>
    <source>
        <strain evidence="16">J</strain>
        <tissue evidence="16">Blood</tissue>
    </source>
</reference>
<proteinExistence type="predicted"/>
<keyword evidence="4 12" id="KW-1133">Transmembrane helix</keyword>
<feature type="domain" description="EGF-like" evidence="13">
    <location>
        <begin position="1316"/>
        <end position="1355"/>
    </location>
</feature>
<dbReference type="PANTHER" id="PTHR24038:SF8">
    <property type="entry name" value="STABILIN-1"/>
    <property type="match status" value="1"/>
</dbReference>
<keyword evidence="6 10" id="KW-1015">Disulfide bond</keyword>
<feature type="transmembrane region" description="Helical" evidence="12">
    <location>
        <begin position="2319"/>
        <end position="2343"/>
    </location>
</feature>
<dbReference type="InterPro" id="IPR002049">
    <property type="entry name" value="LE_dom"/>
</dbReference>
<feature type="domain" description="FAS1" evidence="14">
    <location>
        <begin position="1022"/>
        <end position="1154"/>
    </location>
</feature>
<name>A0A974GZG4_XENLA</name>
<feature type="disulfide bond" evidence="11">
    <location>
        <begin position="2073"/>
        <end position="2142"/>
    </location>
</feature>
<evidence type="ECO:0000256" key="9">
    <source>
        <dbReference type="ARBA" id="ARBA00023292"/>
    </source>
</evidence>
<dbReference type="InterPro" id="IPR036378">
    <property type="entry name" value="FAS1_dom_sf"/>
</dbReference>
<dbReference type="GO" id="GO:0016020">
    <property type="term" value="C:membrane"/>
    <property type="evidence" value="ECO:0007669"/>
    <property type="project" value="UniProtKB-SubCell"/>
</dbReference>
<evidence type="ECO:0000259" key="13">
    <source>
        <dbReference type="PROSITE" id="PS50026"/>
    </source>
</evidence>
<feature type="disulfide bond" evidence="10">
    <location>
        <begin position="1320"/>
        <end position="1330"/>
    </location>
</feature>
<feature type="domain" description="EGF-like" evidence="13">
    <location>
        <begin position="1934"/>
        <end position="1974"/>
    </location>
</feature>
<dbReference type="PANTHER" id="PTHR24038">
    <property type="entry name" value="STABILIN"/>
    <property type="match status" value="1"/>
</dbReference>
<dbReference type="Pfam" id="PF00193">
    <property type="entry name" value="Xlink"/>
    <property type="match status" value="1"/>
</dbReference>
<dbReference type="PROSITE" id="PS01241">
    <property type="entry name" value="LINK_1"/>
    <property type="match status" value="1"/>
</dbReference>
<dbReference type="SUPFAM" id="SSF56436">
    <property type="entry name" value="C-type lectin-like"/>
    <property type="match status" value="1"/>
</dbReference>
<dbReference type="InterPro" id="IPR000782">
    <property type="entry name" value="FAS1_domain"/>
</dbReference>
<feature type="disulfide bond" evidence="10">
    <location>
        <begin position="1258"/>
        <end position="1267"/>
    </location>
</feature>
<dbReference type="GO" id="GO:0007155">
    <property type="term" value="P:cell adhesion"/>
    <property type="evidence" value="ECO:0007669"/>
    <property type="project" value="InterPro"/>
</dbReference>
<evidence type="ECO:0000259" key="14">
    <source>
        <dbReference type="PROSITE" id="PS50213"/>
    </source>
</evidence>
<evidence type="ECO:0008006" key="17">
    <source>
        <dbReference type="Google" id="ProtNLM"/>
    </source>
</evidence>
<feature type="disulfide bond" evidence="10">
    <location>
        <begin position="1302"/>
        <end position="1311"/>
    </location>
</feature>
<evidence type="ECO:0000256" key="3">
    <source>
        <dbReference type="ARBA" id="ARBA00022692"/>
    </source>
</evidence>
<dbReference type="FunFam" id="2.10.25.10:FF:000040">
    <property type="entry name" value="Stabilin 2"/>
    <property type="match status" value="3"/>
</dbReference>
<evidence type="ECO:0000256" key="1">
    <source>
        <dbReference type="ARBA" id="ARBA00004479"/>
    </source>
</evidence>
<feature type="domain" description="EGF-like" evidence="13">
    <location>
        <begin position="1899"/>
        <end position="1933"/>
    </location>
</feature>
<evidence type="ECO:0000256" key="8">
    <source>
        <dbReference type="ARBA" id="ARBA00023180"/>
    </source>
</evidence>
<evidence type="ECO:0000256" key="4">
    <source>
        <dbReference type="ARBA" id="ARBA00022989"/>
    </source>
</evidence>
<evidence type="ECO:0000259" key="15">
    <source>
        <dbReference type="PROSITE" id="PS50963"/>
    </source>
</evidence>
<dbReference type="FunFam" id="2.30.180.10:FF:000014">
    <property type="entry name" value="Stabilin 1"/>
    <property type="match status" value="1"/>
</dbReference>
<accession>A0A974GZG4</accession>
<evidence type="ECO:0000256" key="5">
    <source>
        <dbReference type="ARBA" id="ARBA00023136"/>
    </source>
</evidence>
<dbReference type="InterPro" id="IPR000538">
    <property type="entry name" value="Link_dom"/>
</dbReference>
<dbReference type="SMART" id="SM00181">
    <property type="entry name" value="EGF"/>
    <property type="match status" value="22"/>
</dbReference>
<feature type="disulfide bond" evidence="10">
    <location>
        <begin position="1283"/>
        <end position="1300"/>
    </location>
</feature>
<dbReference type="Gene3D" id="2.170.300.10">
    <property type="entry name" value="Tie2 ligand-binding domain superfamily"/>
    <property type="match status" value="2"/>
</dbReference>
<organism evidence="16">
    <name type="scientific">Xenopus laevis</name>
    <name type="common">African clawed frog</name>
    <dbReference type="NCBI Taxonomy" id="8355"/>
    <lineage>
        <taxon>Eukaryota</taxon>
        <taxon>Metazoa</taxon>
        <taxon>Chordata</taxon>
        <taxon>Craniata</taxon>
        <taxon>Vertebrata</taxon>
        <taxon>Euteleostomi</taxon>
        <taxon>Amphibia</taxon>
        <taxon>Batrachia</taxon>
        <taxon>Anura</taxon>
        <taxon>Pipoidea</taxon>
        <taxon>Pipidae</taxon>
        <taxon>Xenopodinae</taxon>
        <taxon>Xenopus</taxon>
        <taxon>Xenopus</taxon>
    </lineage>
</organism>